<dbReference type="AlphaFoldDB" id="A0A3A3G2T2"/>
<keyword evidence="2" id="KW-1185">Reference proteome</keyword>
<comment type="caution">
    <text evidence="1">The sequence shown here is derived from an EMBL/GenBank/DDBJ whole genome shotgun (WGS) entry which is preliminary data.</text>
</comment>
<dbReference type="Proteomes" id="UP000266327">
    <property type="component" value="Unassembled WGS sequence"/>
</dbReference>
<evidence type="ECO:0000313" key="1">
    <source>
        <dbReference type="EMBL" id="RJG02777.1"/>
    </source>
</evidence>
<reference evidence="2" key="1">
    <citation type="submission" date="2018-09" db="EMBL/GenBank/DDBJ databases">
        <authorList>
            <person name="Zhu H."/>
        </authorList>
    </citation>
    <scope>NUCLEOTIDE SEQUENCE [LARGE SCALE GENOMIC DNA]</scope>
    <source>
        <strain evidence="2">K1S02-23</strain>
    </source>
</reference>
<organism evidence="1 2">
    <name type="scientific">Noviherbaspirillum sedimenti</name>
    <dbReference type="NCBI Taxonomy" id="2320865"/>
    <lineage>
        <taxon>Bacteria</taxon>
        <taxon>Pseudomonadati</taxon>
        <taxon>Pseudomonadota</taxon>
        <taxon>Betaproteobacteria</taxon>
        <taxon>Burkholderiales</taxon>
        <taxon>Oxalobacteraceae</taxon>
        <taxon>Noviherbaspirillum</taxon>
    </lineage>
</organism>
<dbReference type="RefSeq" id="WP_119786278.1">
    <property type="nucleotide sequence ID" value="NZ_QYUQ01000002.1"/>
</dbReference>
<sequence length="201" mass="22345">MDFREHLQRQLGFLERSCESYDAGYRDEAIRIATIIRVLIHNTKASTSLLQHLNATTINLFSTTSEPSPQTLFFVGLGMMRMSSDGKNDYFPQLGDGPPISTFVPVPKWWEQVVMVFGGHRISRRDIVLAAANKDGGAHVDLKLTPQYEALAQDGSVGAFIYETQGKMNEAPIEDAHLVSLRQLGYEVLHSPELQALAKGI</sequence>
<dbReference type="EMBL" id="QYUQ01000002">
    <property type="protein sequence ID" value="RJG02777.1"/>
    <property type="molecule type" value="Genomic_DNA"/>
</dbReference>
<proteinExistence type="predicted"/>
<protein>
    <submittedName>
        <fullName evidence="1">Uncharacterized protein</fullName>
    </submittedName>
</protein>
<name>A0A3A3G2T2_9BURK</name>
<evidence type="ECO:0000313" key="2">
    <source>
        <dbReference type="Proteomes" id="UP000266327"/>
    </source>
</evidence>
<accession>A0A3A3G2T2</accession>
<dbReference type="OrthoDB" id="1551235at2"/>
<gene>
    <name evidence="1" type="ORF">D3878_15300</name>
</gene>